<evidence type="ECO:0000256" key="1">
    <source>
        <dbReference type="SAM" id="MobiDB-lite"/>
    </source>
</evidence>
<feature type="compositionally biased region" description="Basic and acidic residues" evidence="1">
    <location>
        <begin position="40"/>
        <end position="51"/>
    </location>
</feature>
<feature type="compositionally biased region" description="Basic and acidic residues" evidence="1">
    <location>
        <begin position="62"/>
        <end position="73"/>
    </location>
</feature>
<dbReference type="Proteomes" id="UP000247755">
    <property type="component" value="Unassembled WGS sequence"/>
</dbReference>
<evidence type="ECO:0000313" key="2">
    <source>
        <dbReference type="EMBL" id="PXX21099.1"/>
    </source>
</evidence>
<feature type="compositionally biased region" description="Polar residues" evidence="1">
    <location>
        <begin position="80"/>
        <end position="89"/>
    </location>
</feature>
<feature type="region of interest" description="Disordered" evidence="1">
    <location>
        <begin position="625"/>
        <end position="652"/>
    </location>
</feature>
<proteinExistence type="predicted"/>
<name>A0A318HRU9_BURPY</name>
<comment type="caution">
    <text evidence="2">The sequence shown here is derived from an EMBL/GenBank/DDBJ whole genome shotgun (WGS) entry which is preliminary data.</text>
</comment>
<feature type="region of interest" description="Disordered" evidence="1">
    <location>
        <begin position="244"/>
        <end position="269"/>
    </location>
</feature>
<feature type="compositionally biased region" description="Polar residues" evidence="1">
    <location>
        <begin position="258"/>
        <end position="269"/>
    </location>
</feature>
<feature type="region of interest" description="Disordered" evidence="1">
    <location>
        <begin position="1"/>
        <end position="95"/>
    </location>
</feature>
<sequence length="652" mass="71017">MYVNGSIRGKNWRDQTSEADSDNPRSSLNPSRKYGTREPQTPREMRREIDQRVNIQGSDAIESYRRRMLRDGMPDLNGADAQSTSGTQDSRTDKSTIPTFCITDNKCLVKSAFDRDDVRSSLNSSSIDGHKGLEVPREMTSILSGNRMNAQEASAVLAAYMRENGNRLLKLNLNQLEQLSLDEKVPPNIRQAAKYLFDHPEAFKRIGASDGTTSDGTVGLSDFERVAEGGLVSNDNVRAQPIGGSRHDNDANEPVVPNASNVNRPTNGPMNGQKASGIMAAYMHKNNMETLDWDGLYKLMTNTSGSVPPQVQQAAKYLWEHREELAKIAALDPDSTTDTITAKAFDRSVTAEGSTAGSMSATSASAMMAAYMRENGIPTLNMNELTKLADDKDTPPRVKQAVNYLLKHLDDFKRIETSDGTTPDGTVGLSDFERVAEGGLVSNDNVRAQPIGGSRHDNDANEPVVPNASNVNRPANGPMNGQKASGIMAAYMHKNNMETLDWDGLYKLMTNTSGSVPPQVQQAAKYLWEHREELAKIAALDPDSTTDTITAKAFDRSVTAEGSTAGSMSATSASGIMAAYMRENGIPTLNMNELTKLADDKDTPPRVKQAVNYLLKHLDDFKRIEASDGTTPDGTVGLSDFEREAEQGPTHA</sequence>
<reference evidence="2 3" key="1">
    <citation type="submission" date="2018-05" db="EMBL/GenBank/DDBJ databases">
        <title>Comparative genomics of bacterial root endophytes of switchgrass collected from native prairies over two seasons.</title>
        <authorList>
            <person name="Tang Y."/>
        </authorList>
    </citation>
    <scope>NUCLEOTIDE SEQUENCE [LARGE SCALE GENOMIC DNA]</scope>
    <source>
        <strain evidence="2 3">NFIX32</strain>
    </source>
</reference>
<dbReference type="AlphaFoldDB" id="A0A318HRU9"/>
<evidence type="ECO:0000313" key="3">
    <source>
        <dbReference type="Proteomes" id="UP000247755"/>
    </source>
</evidence>
<protein>
    <submittedName>
        <fullName evidence="2">Uncharacterized protein</fullName>
    </submittedName>
</protein>
<dbReference type="Pfam" id="PF05819">
    <property type="entry name" value="NolX"/>
    <property type="match status" value="1"/>
</dbReference>
<organism evidence="2 3">
    <name type="scientific">Burkholderia pyrrocinia</name>
    <name type="common">Pseudomonas pyrrocinia</name>
    <dbReference type="NCBI Taxonomy" id="60550"/>
    <lineage>
        <taxon>Bacteria</taxon>
        <taxon>Pseudomonadati</taxon>
        <taxon>Pseudomonadota</taxon>
        <taxon>Betaproteobacteria</taxon>
        <taxon>Burkholderiales</taxon>
        <taxon>Burkholderiaceae</taxon>
        <taxon>Burkholderia</taxon>
        <taxon>Burkholderia cepacia complex</taxon>
    </lineage>
</organism>
<accession>A0A318HRU9</accession>
<dbReference type="InterPro" id="IPR008718">
    <property type="entry name" value="NolX"/>
</dbReference>
<dbReference type="RefSeq" id="WP_146229738.1">
    <property type="nucleotide sequence ID" value="NZ_QJJY01000061.1"/>
</dbReference>
<feature type="region of interest" description="Disordered" evidence="1">
    <location>
        <begin position="453"/>
        <end position="478"/>
    </location>
</feature>
<gene>
    <name evidence="2" type="ORF">NA66_10615</name>
</gene>
<dbReference type="EMBL" id="QJJY01000061">
    <property type="protein sequence ID" value="PXX21099.1"/>
    <property type="molecule type" value="Genomic_DNA"/>
</dbReference>